<dbReference type="Gene3D" id="1.10.510.10">
    <property type="entry name" value="Transferase(Phosphotransferase) domain 1"/>
    <property type="match status" value="1"/>
</dbReference>
<name>A0AAD5XBZ5_9FUNG</name>
<gene>
    <name evidence="5" type="ORF">HK100_007672</name>
</gene>
<dbReference type="AlphaFoldDB" id="A0AAD5XBZ5"/>
<evidence type="ECO:0000256" key="1">
    <source>
        <dbReference type="ARBA" id="ARBA00022741"/>
    </source>
</evidence>
<evidence type="ECO:0000256" key="2">
    <source>
        <dbReference type="ARBA" id="ARBA00022840"/>
    </source>
</evidence>
<keyword evidence="1" id="KW-0547">Nucleotide-binding</keyword>
<comment type="caution">
    <text evidence="5">The sequence shown here is derived from an EMBL/GenBank/DDBJ whole genome shotgun (WGS) entry which is preliminary data.</text>
</comment>
<evidence type="ECO:0000313" key="5">
    <source>
        <dbReference type="EMBL" id="KAJ3089708.1"/>
    </source>
</evidence>
<dbReference type="PROSITE" id="PS00108">
    <property type="entry name" value="PROTEIN_KINASE_ST"/>
    <property type="match status" value="1"/>
</dbReference>
<dbReference type="Proteomes" id="UP001211907">
    <property type="component" value="Unassembled WGS sequence"/>
</dbReference>
<keyword evidence="2" id="KW-0067">ATP-binding</keyword>
<dbReference type="CDD" id="cd05117">
    <property type="entry name" value="STKc_CAMK"/>
    <property type="match status" value="1"/>
</dbReference>
<dbReference type="EMBL" id="JADGJH010003635">
    <property type="protein sequence ID" value="KAJ3089708.1"/>
    <property type="molecule type" value="Genomic_DNA"/>
</dbReference>
<dbReference type="SUPFAM" id="SSF56112">
    <property type="entry name" value="Protein kinase-like (PK-like)"/>
    <property type="match status" value="1"/>
</dbReference>
<evidence type="ECO:0000256" key="3">
    <source>
        <dbReference type="SAM" id="Phobius"/>
    </source>
</evidence>
<keyword evidence="3" id="KW-0812">Transmembrane</keyword>
<dbReference type="InterPro" id="IPR008271">
    <property type="entry name" value="Ser/Thr_kinase_AS"/>
</dbReference>
<dbReference type="InterPro" id="IPR011009">
    <property type="entry name" value="Kinase-like_dom_sf"/>
</dbReference>
<feature type="non-terminal residue" evidence="5">
    <location>
        <position position="260"/>
    </location>
</feature>
<dbReference type="Gene3D" id="3.30.200.20">
    <property type="entry name" value="Phosphorylase Kinase, domain 1"/>
    <property type="match status" value="1"/>
</dbReference>
<dbReference type="InterPro" id="IPR000719">
    <property type="entry name" value="Prot_kinase_dom"/>
</dbReference>
<feature type="domain" description="Protein kinase" evidence="4">
    <location>
        <begin position="1"/>
        <end position="225"/>
    </location>
</feature>
<dbReference type="GO" id="GO:0004672">
    <property type="term" value="F:protein kinase activity"/>
    <property type="evidence" value="ECO:0007669"/>
    <property type="project" value="InterPro"/>
</dbReference>
<dbReference type="GO" id="GO:0005524">
    <property type="term" value="F:ATP binding"/>
    <property type="evidence" value="ECO:0007669"/>
    <property type="project" value="UniProtKB-KW"/>
</dbReference>
<keyword evidence="3" id="KW-0472">Membrane</keyword>
<keyword evidence="3" id="KW-1133">Transmembrane helix</keyword>
<proteinExistence type="predicted"/>
<feature type="transmembrane region" description="Helical" evidence="3">
    <location>
        <begin position="147"/>
        <end position="166"/>
    </location>
</feature>
<dbReference type="Pfam" id="PF00069">
    <property type="entry name" value="Pkinase"/>
    <property type="match status" value="1"/>
</dbReference>
<evidence type="ECO:0000259" key="4">
    <source>
        <dbReference type="PROSITE" id="PS50011"/>
    </source>
</evidence>
<accession>A0AAD5XBZ5</accession>
<sequence length="260" mass="29755">MRGREHYVRNEVRILEEVSKGHLHIVTLHEYFETPNSLYLVMDLCLGGELFDRIVEKGNFFEEDAAEIIKIVVDCVAYLHEWNIVHRDIKPENLLFRSKDSLSELMIADFGLSRILETSEFLLSTSVGTPNYMAPELFTRNGHGKPVDMWAIGVMTYFLLCGYFPFAQFDGVSVDRKILLAEFSFEPEENWREISAEGKDFISKLIRLNPDDRMTAADTLKHPWMDFAPIPLSSGGSIASRVPTIDLLPTVRSEFSKRST</sequence>
<organism evidence="5 6">
    <name type="scientific">Physocladia obscura</name>
    <dbReference type="NCBI Taxonomy" id="109957"/>
    <lineage>
        <taxon>Eukaryota</taxon>
        <taxon>Fungi</taxon>
        <taxon>Fungi incertae sedis</taxon>
        <taxon>Chytridiomycota</taxon>
        <taxon>Chytridiomycota incertae sedis</taxon>
        <taxon>Chytridiomycetes</taxon>
        <taxon>Chytridiales</taxon>
        <taxon>Chytriomycetaceae</taxon>
        <taxon>Physocladia</taxon>
    </lineage>
</organism>
<dbReference type="PANTHER" id="PTHR24347">
    <property type="entry name" value="SERINE/THREONINE-PROTEIN KINASE"/>
    <property type="match status" value="1"/>
</dbReference>
<protein>
    <recommendedName>
        <fullName evidence="4">Protein kinase domain-containing protein</fullName>
    </recommendedName>
</protein>
<dbReference type="SMART" id="SM00220">
    <property type="entry name" value="S_TKc"/>
    <property type="match status" value="1"/>
</dbReference>
<keyword evidence="6" id="KW-1185">Reference proteome</keyword>
<dbReference type="PROSITE" id="PS50011">
    <property type="entry name" value="PROTEIN_KINASE_DOM"/>
    <property type="match status" value="1"/>
</dbReference>
<reference evidence="5" key="1">
    <citation type="submission" date="2020-05" db="EMBL/GenBank/DDBJ databases">
        <title>Phylogenomic resolution of chytrid fungi.</title>
        <authorList>
            <person name="Stajich J.E."/>
            <person name="Amses K."/>
            <person name="Simmons R."/>
            <person name="Seto K."/>
            <person name="Myers J."/>
            <person name="Bonds A."/>
            <person name="Quandt C.A."/>
            <person name="Barry K."/>
            <person name="Liu P."/>
            <person name="Grigoriev I."/>
            <person name="Longcore J.E."/>
            <person name="James T.Y."/>
        </authorList>
    </citation>
    <scope>NUCLEOTIDE SEQUENCE</scope>
    <source>
        <strain evidence="5">JEL0513</strain>
    </source>
</reference>
<evidence type="ECO:0000313" key="6">
    <source>
        <dbReference type="Proteomes" id="UP001211907"/>
    </source>
</evidence>
<dbReference type="FunFam" id="1.10.510.10:FF:000571">
    <property type="entry name" value="Maternal embryonic leucine zipper kinase"/>
    <property type="match status" value="1"/>
</dbReference>